<accession>A0A848DB75</accession>
<protein>
    <submittedName>
        <fullName evidence="1">Uncharacterized protein</fullName>
    </submittedName>
</protein>
<sequence>MLKIALEASAVLVTSAALAWSGGIGDALTRFSPPRSAPASCVDVNVPGVHVAVGRHSPPVQHSSPPRNCIDVRVPVGNHSAPVGRFSPPVQRWSPPARCVTVNVPGVHVAVGGFSAPVQRSSPPANCVAVQVPAARHGLPVQRWSPPARCVEVVVPGLPIDVARHSAPVPC</sequence>
<evidence type="ECO:0000313" key="1">
    <source>
        <dbReference type="EMBL" id="NMH90112.1"/>
    </source>
</evidence>
<dbReference type="Proteomes" id="UP000586918">
    <property type="component" value="Unassembled WGS sequence"/>
</dbReference>
<dbReference type="AlphaFoldDB" id="A0A848DB75"/>
<organism evidence="1 2">
    <name type="scientific">Pseudonocardia bannensis</name>
    <dbReference type="NCBI Taxonomy" id="630973"/>
    <lineage>
        <taxon>Bacteria</taxon>
        <taxon>Bacillati</taxon>
        <taxon>Actinomycetota</taxon>
        <taxon>Actinomycetes</taxon>
        <taxon>Pseudonocardiales</taxon>
        <taxon>Pseudonocardiaceae</taxon>
        <taxon>Pseudonocardia</taxon>
    </lineage>
</organism>
<comment type="caution">
    <text evidence="1">The sequence shown here is derived from an EMBL/GenBank/DDBJ whole genome shotgun (WGS) entry which is preliminary data.</text>
</comment>
<dbReference type="RefSeq" id="WP_169409599.1">
    <property type="nucleotide sequence ID" value="NZ_JAAXKZ010000001.1"/>
</dbReference>
<dbReference type="EMBL" id="JAAXKZ010000001">
    <property type="protein sequence ID" value="NMH90112.1"/>
    <property type="molecule type" value="Genomic_DNA"/>
</dbReference>
<evidence type="ECO:0000313" key="2">
    <source>
        <dbReference type="Proteomes" id="UP000586918"/>
    </source>
</evidence>
<gene>
    <name evidence="1" type="ORF">HF519_00565</name>
</gene>
<reference evidence="1 2" key="1">
    <citation type="submission" date="2020-04" db="EMBL/GenBank/DDBJ databases">
        <authorList>
            <person name="Klaysubun C."/>
            <person name="Duangmal K."/>
            <person name="Lipun K."/>
        </authorList>
    </citation>
    <scope>NUCLEOTIDE SEQUENCE [LARGE SCALE GENOMIC DNA]</scope>
    <source>
        <strain evidence="1 2">DSM 45300</strain>
    </source>
</reference>
<proteinExistence type="predicted"/>
<name>A0A848DB75_9PSEU</name>
<keyword evidence="2" id="KW-1185">Reference proteome</keyword>